<dbReference type="Proteomes" id="UP000332933">
    <property type="component" value="Unassembled WGS sequence"/>
</dbReference>
<dbReference type="OrthoDB" id="124239at2759"/>
<feature type="compositionally biased region" description="Pro residues" evidence="1">
    <location>
        <begin position="247"/>
        <end position="258"/>
    </location>
</feature>
<feature type="region of interest" description="Disordered" evidence="1">
    <location>
        <begin position="419"/>
        <end position="483"/>
    </location>
</feature>
<proteinExistence type="predicted"/>
<keyword evidence="4" id="KW-1185">Reference proteome</keyword>
<evidence type="ECO:0000256" key="1">
    <source>
        <dbReference type="SAM" id="MobiDB-lite"/>
    </source>
</evidence>
<sequence>MGGGTAYTKGNSFFSSWIEEPFDLSPADISTLDLPGSKKAGIILRFRDVELVVSAARALEGDVPPSSKKRLIEFTGRTTEAIRKATTYFTAATTSTIRFYVATDIERAHLLHLVDLNTHVNPTHVSLAATPPPLAIPVVTLPAPPTHTPRVKQTIDEGFRALEEATDLEDRGEWKDALQRYDIAHRCFNQACPMIPSDRASTRQLLIQKCGEIQGIVADLHRRLAAAAPSSSPSSLPAHYTATVPPAQVPMAPPPQPISPMATLPPSSALSTISPPLSPPSQPSSQPPTSSSGQSVDERMHALHKYSEAVDAKRAQDERKPVASDLALRLAALKKETTVAPPLSTLEERLQRLRDGASTPPTSCVAPTDELVEDLVAASVTNGQTVTNDDDEDLEDDGDMADDVDTMRNLLLQAKKEMDAGRSSLADDDEETHVNELIQRVQDEVALEKAKPCNPTPDVGAADHKESGATTLDSVPHDDPPKP</sequence>
<dbReference type="EMBL" id="VJMH01005128">
    <property type="protein sequence ID" value="KAF0700310.1"/>
    <property type="molecule type" value="Genomic_DNA"/>
</dbReference>
<evidence type="ECO:0000313" key="2">
    <source>
        <dbReference type="EMBL" id="KAF0700310.1"/>
    </source>
</evidence>
<gene>
    <name evidence="3" type="primary">Aste57867_9123</name>
    <name evidence="2" type="ORF">As57867_009087</name>
    <name evidence="3" type="ORF">ASTE57867_9123</name>
</gene>
<feature type="compositionally biased region" description="Basic and acidic residues" evidence="1">
    <location>
        <begin position="441"/>
        <end position="451"/>
    </location>
</feature>
<evidence type="ECO:0000313" key="3">
    <source>
        <dbReference type="EMBL" id="VFT86007.1"/>
    </source>
</evidence>
<dbReference type="EMBL" id="CAADRA010005149">
    <property type="protein sequence ID" value="VFT86007.1"/>
    <property type="molecule type" value="Genomic_DNA"/>
</dbReference>
<dbReference type="AlphaFoldDB" id="A0A485KM03"/>
<protein>
    <submittedName>
        <fullName evidence="3">Aste57867_9123 protein</fullName>
    </submittedName>
</protein>
<name>A0A485KM03_9STRA</name>
<organism evidence="3 4">
    <name type="scientific">Aphanomyces stellatus</name>
    <dbReference type="NCBI Taxonomy" id="120398"/>
    <lineage>
        <taxon>Eukaryota</taxon>
        <taxon>Sar</taxon>
        <taxon>Stramenopiles</taxon>
        <taxon>Oomycota</taxon>
        <taxon>Saprolegniomycetes</taxon>
        <taxon>Saprolegniales</taxon>
        <taxon>Verrucalvaceae</taxon>
        <taxon>Aphanomyces</taxon>
    </lineage>
</organism>
<evidence type="ECO:0000313" key="4">
    <source>
        <dbReference type="Proteomes" id="UP000332933"/>
    </source>
</evidence>
<feature type="region of interest" description="Disordered" evidence="1">
    <location>
        <begin position="247"/>
        <end position="298"/>
    </location>
</feature>
<feature type="compositionally biased region" description="Pro residues" evidence="1">
    <location>
        <begin position="276"/>
        <end position="286"/>
    </location>
</feature>
<reference evidence="2" key="2">
    <citation type="submission" date="2019-06" db="EMBL/GenBank/DDBJ databases">
        <title>Genomics analysis of Aphanomyces spp. identifies a new class of oomycete effector associated with host adaptation.</title>
        <authorList>
            <person name="Gaulin E."/>
        </authorList>
    </citation>
    <scope>NUCLEOTIDE SEQUENCE</scope>
    <source>
        <strain evidence="2">CBS 578.67</strain>
    </source>
</reference>
<reference evidence="3 4" key="1">
    <citation type="submission" date="2019-03" db="EMBL/GenBank/DDBJ databases">
        <authorList>
            <person name="Gaulin E."/>
            <person name="Dumas B."/>
        </authorList>
    </citation>
    <scope>NUCLEOTIDE SEQUENCE [LARGE SCALE GENOMIC DNA]</scope>
    <source>
        <strain evidence="3">CBS 568.67</strain>
    </source>
</reference>
<feature type="compositionally biased region" description="Low complexity" evidence="1">
    <location>
        <begin position="259"/>
        <end position="275"/>
    </location>
</feature>
<accession>A0A485KM03</accession>